<evidence type="ECO:0000256" key="9">
    <source>
        <dbReference type="ARBA" id="ARBA00023239"/>
    </source>
</evidence>
<accession>A0A4V6TMA0</accession>
<protein>
    <recommendedName>
        <fullName evidence="10">Holocytochrome c-type synthase</fullName>
        <ecNumber evidence="10">4.4.1.17</ecNumber>
    </recommendedName>
</protein>
<dbReference type="Proteomes" id="UP000310189">
    <property type="component" value="Unassembled WGS sequence"/>
</dbReference>
<dbReference type="GO" id="GO:0046872">
    <property type="term" value="F:metal ion binding"/>
    <property type="evidence" value="ECO:0007669"/>
    <property type="project" value="UniProtKB-KW"/>
</dbReference>
<keyword evidence="5 10" id="KW-0999">Mitochondrion inner membrane</keyword>
<evidence type="ECO:0000256" key="4">
    <source>
        <dbReference type="ARBA" id="ARBA00022723"/>
    </source>
</evidence>
<evidence type="ECO:0000256" key="6">
    <source>
        <dbReference type="ARBA" id="ARBA00023004"/>
    </source>
</evidence>
<evidence type="ECO:0000313" key="13">
    <source>
        <dbReference type="Proteomes" id="UP000310189"/>
    </source>
</evidence>
<keyword evidence="7 10" id="KW-0496">Mitochondrion</keyword>
<reference evidence="12 13" key="1">
    <citation type="submission" date="2019-03" db="EMBL/GenBank/DDBJ databases">
        <title>Sequencing 23 genomes of Wallemia ichthyophaga.</title>
        <authorList>
            <person name="Gostincar C."/>
        </authorList>
    </citation>
    <scope>NUCLEOTIDE SEQUENCE [LARGE SCALE GENOMIC DNA]</scope>
    <source>
        <strain evidence="12 13">EXF-5753</strain>
    </source>
</reference>
<dbReference type="EMBL" id="SPNW01000094">
    <property type="protein sequence ID" value="TIA85903.1"/>
    <property type="molecule type" value="Genomic_DNA"/>
</dbReference>
<keyword evidence="9 10" id="KW-0456">Lyase</keyword>
<feature type="region of interest" description="Disordered" evidence="11">
    <location>
        <begin position="1"/>
        <end position="44"/>
    </location>
</feature>
<evidence type="ECO:0000256" key="3">
    <source>
        <dbReference type="ARBA" id="ARBA00022617"/>
    </source>
</evidence>
<comment type="function">
    <text evidence="10">Lyase that catalyzes the covalent linking of the heme group to the cytochrome C apoprotein to produce the mature functional cytochrome.</text>
</comment>
<sequence>MWPFTSGSSETRSGCPYSENDGRERDPARSKEVSTIPKSAGSNDNWVYPSQVQFFEAMKRKGHNPNPRDMNTIVPIHNAVNERAWMEIRKWEDGKSDCGIFLHSFQGRPKDRSPKAWIKTALGYVPPFDRHDWIIDRCGHRVRYVIDFYAGSNKLGLDTPSFYLDVRPALDDLDSFTMRMFKLFS</sequence>
<evidence type="ECO:0000256" key="10">
    <source>
        <dbReference type="RuleBase" id="RU363130"/>
    </source>
</evidence>
<dbReference type="GO" id="GO:0005743">
    <property type="term" value="C:mitochondrial inner membrane"/>
    <property type="evidence" value="ECO:0007669"/>
    <property type="project" value="UniProtKB-SubCell"/>
</dbReference>
<organism evidence="12 13">
    <name type="scientific">Wallemia hederae</name>
    <dbReference type="NCBI Taxonomy" id="1540922"/>
    <lineage>
        <taxon>Eukaryota</taxon>
        <taxon>Fungi</taxon>
        <taxon>Dikarya</taxon>
        <taxon>Basidiomycota</taxon>
        <taxon>Wallemiomycotina</taxon>
        <taxon>Wallemiomycetes</taxon>
        <taxon>Wallemiales</taxon>
        <taxon>Wallemiaceae</taxon>
        <taxon>Wallemia</taxon>
    </lineage>
</organism>
<evidence type="ECO:0000256" key="2">
    <source>
        <dbReference type="ARBA" id="ARBA00007255"/>
    </source>
</evidence>
<dbReference type="EC" id="4.4.1.17" evidence="10"/>
<dbReference type="Pfam" id="PF01265">
    <property type="entry name" value="Cyto_heme_lyase"/>
    <property type="match status" value="2"/>
</dbReference>
<keyword evidence="6 10" id="KW-0408">Iron</keyword>
<comment type="catalytic activity">
    <reaction evidence="10">
        <text>holo-[cytochrome c] = apo-[cytochrome c] + heme b</text>
        <dbReference type="Rhea" id="RHEA:22648"/>
        <dbReference type="Rhea" id="RHEA-COMP:10725"/>
        <dbReference type="Rhea" id="RHEA-COMP:10726"/>
        <dbReference type="ChEBI" id="CHEBI:29950"/>
        <dbReference type="ChEBI" id="CHEBI:60344"/>
        <dbReference type="ChEBI" id="CHEBI:83739"/>
        <dbReference type="EC" id="4.4.1.17"/>
    </reaction>
</comment>
<dbReference type="PANTHER" id="PTHR12743:SF0">
    <property type="entry name" value="HOLOCYTOCHROME C-TYPE SYNTHASE"/>
    <property type="match status" value="1"/>
</dbReference>
<evidence type="ECO:0000256" key="7">
    <source>
        <dbReference type="ARBA" id="ARBA00023128"/>
    </source>
</evidence>
<comment type="similarity">
    <text evidence="2 10">Belongs to the cytochrome c-type heme lyase family.</text>
</comment>
<feature type="compositionally biased region" description="Basic and acidic residues" evidence="11">
    <location>
        <begin position="20"/>
        <end position="32"/>
    </location>
</feature>
<dbReference type="OrthoDB" id="4243at2759"/>
<dbReference type="GO" id="GO:0004408">
    <property type="term" value="F:holocytochrome-c synthase activity"/>
    <property type="evidence" value="ECO:0007669"/>
    <property type="project" value="UniProtKB-EC"/>
</dbReference>
<keyword evidence="3 10" id="KW-0349">Heme</keyword>
<evidence type="ECO:0000256" key="8">
    <source>
        <dbReference type="ARBA" id="ARBA00023136"/>
    </source>
</evidence>
<keyword evidence="8 10" id="KW-0472">Membrane</keyword>
<proteinExistence type="inferred from homology"/>
<name>A0A4V6TMA0_9BASI</name>
<feature type="compositionally biased region" description="Polar residues" evidence="11">
    <location>
        <begin position="1"/>
        <end position="12"/>
    </location>
</feature>
<evidence type="ECO:0000256" key="5">
    <source>
        <dbReference type="ARBA" id="ARBA00022792"/>
    </source>
</evidence>
<dbReference type="AlphaFoldDB" id="A0A4V6TMA0"/>
<dbReference type="PANTHER" id="PTHR12743">
    <property type="entry name" value="CYTOCHROME C1 HEME LYASE"/>
    <property type="match status" value="1"/>
</dbReference>
<evidence type="ECO:0000256" key="1">
    <source>
        <dbReference type="ARBA" id="ARBA00004273"/>
    </source>
</evidence>
<evidence type="ECO:0000313" key="12">
    <source>
        <dbReference type="EMBL" id="TIA85903.1"/>
    </source>
</evidence>
<keyword evidence="13" id="KW-1185">Reference proteome</keyword>
<evidence type="ECO:0000256" key="11">
    <source>
        <dbReference type="SAM" id="MobiDB-lite"/>
    </source>
</evidence>
<gene>
    <name evidence="12" type="ORF">E3P99_03859</name>
</gene>
<dbReference type="PROSITE" id="PS00822">
    <property type="entry name" value="CYTO_HEME_LYASE_2"/>
    <property type="match status" value="1"/>
</dbReference>
<comment type="caution">
    <text evidence="12">The sequence shown here is derived from an EMBL/GenBank/DDBJ whole genome shotgun (WGS) entry which is preliminary data.</text>
</comment>
<comment type="subcellular location">
    <subcellularLocation>
        <location evidence="1 10">Mitochondrion inner membrane</location>
    </subcellularLocation>
</comment>
<keyword evidence="4 10" id="KW-0479">Metal-binding</keyword>
<dbReference type="InterPro" id="IPR000511">
    <property type="entry name" value="Holocyt_c/c1_synthase"/>
</dbReference>